<dbReference type="WBParaSite" id="HDID_0000675001-mRNA-1">
    <property type="protein sequence ID" value="HDID_0000675001-mRNA-1"/>
    <property type="gene ID" value="HDID_0000675001"/>
</dbReference>
<protein>
    <submittedName>
        <fullName evidence="2 4">Uncharacterized protein</fullName>
    </submittedName>
</protein>
<evidence type="ECO:0000313" key="4">
    <source>
        <dbReference type="WBParaSite" id="HDID_0000675001-mRNA-1"/>
    </source>
</evidence>
<sequence>MDNPNQKHSRQHGHWPQLSQLLDNVDLSPPTQQFSLLQGPSTTNATSSTSQRHLMSEPLLNKPDSTSLPGIVTCAREHAPRSPNTAQRRAEEDAERYRYTNEFISRNRALEDPNYLGQRLNEMNPRRHGNSRTNARVQQWVAENYPTNALPLITPQATFQPPFMQQNAAPMTMAQYYLQNLYLINSYFQRAMINYSMGNVSMHPQPTENPISQMRNAVPVNVGASTSRAVFGRPGASNQLIQLDQTQNVHLAGPPSTGKSPSICK</sequence>
<dbReference type="EMBL" id="UYSG01007326">
    <property type="protein sequence ID" value="VDL59065.1"/>
    <property type="molecule type" value="Genomic_DNA"/>
</dbReference>
<dbReference type="AlphaFoldDB" id="A0A0R3SP85"/>
<dbReference type="Proteomes" id="UP000274504">
    <property type="component" value="Unassembled WGS sequence"/>
</dbReference>
<reference evidence="2 3" key="2">
    <citation type="submission" date="2018-11" db="EMBL/GenBank/DDBJ databases">
        <authorList>
            <consortium name="Pathogen Informatics"/>
        </authorList>
    </citation>
    <scope>NUCLEOTIDE SEQUENCE [LARGE SCALE GENOMIC DNA]</scope>
</reference>
<organism evidence="4">
    <name type="scientific">Hymenolepis diminuta</name>
    <name type="common">Rat tapeworm</name>
    <dbReference type="NCBI Taxonomy" id="6216"/>
    <lineage>
        <taxon>Eukaryota</taxon>
        <taxon>Metazoa</taxon>
        <taxon>Spiralia</taxon>
        <taxon>Lophotrochozoa</taxon>
        <taxon>Platyhelminthes</taxon>
        <taxon>Cestoda</taxon>
        <taxon>Eucestoda</taxon>
        <taxon>Cyclophyllidea</taxon>
        <taxon>Hymenolepididae</taxon>
        <taxon>Hymenolepis</taxon>
    </lineage>
</organism>
<reference evidence="4" key="1">
    <citation type="submission" date="2017-02" db="UniProtKB">
        <authorList>
            <consortium name="WormBaseParasite"/>
        </authorList>
    </citation>
    <scope>IDENTIFICATION</scope>
</reference>
<feature type="region of interest" description="Disordered" evidence="1">
    <location>
        <begin position="25"/>
        <end position="67"/>
    </location>
</feature>
<gene>
    <name evidence="2" type="ORF">HDID_LOCUS6747</name>
</gene>
<name>A0A0R3SP85_HYMDI</name>
<proteinExistence type="predicted"/>
<feature type="compositionally biased region" description="Polar residues" evidence="1">
    <location>
        <begin position="29"/>
        <end position="53"/>
    </location>
</feature>
<evidence type="ECO:0000256" key="1">
    <source>
        <dbReference type="SAM" id="MobiDB-lite"/>
    </source>
</evidence>
<evidence type="ECO:0000313" key="2">
    <source>
        <dbReference type="EMBL" id="VDL59065.1"/>
    </source>
</evidence>
<accession>A0A0R3SP85</accession>
<evidence type="ECO:0000313" key="3">
    <source>
        <dbReference type="Proteomes" id="UP000274504"/>
    </source>
</evidence>